<keyword evidence="2" id="KW-1185">Reference proteome</keyword>
<accession>A0AA96LKD6</accession>
<reference evidence="1" key="1">
    <citation type="submission" date="2022-02" db="EMBL/GenBank/DDBJ databases">
        <title>Paenibacillus sp. MBLB1832 Whole Genome Shotgun Sequencing.</title>
        <authorList>
            <person name="Hwang C.Y."/>
            <person name="Cho E.-S."/>
            <person name="Seo M.-J."/>
        </authorList>
    </citation>
    <scope>NUCLEOTIDE SEQUENCE</scope>
    <source>
        <strain evidence="1">MBLB1832</strain>
    </source>
</reference>
<dbReference type="Proteomes" id="UP001304650">
    <property type="component" value="Chromosome"/>
</dbReference>
<dbReference type="KEGG" id="proo:MJB10_16505"/>
<name>A0AA96LKD6_9BACL</name>
<gene>
    <name evidence="1" type="ORF">MJB10_16505</name>
</gene>
<dbReference type="RefSeq" id="WP_314796400.1">
    <property type="nucleotide sequence ID" value="NZ_CP130319.1"/>
</dbReference>
<protein>
    <submittedName>
        <fullName evidence="1">Uncharacterized protein</fullName>
    </submittedName>
</protein>
<dbReference type="AlphaFoldDB" id="A0AA96LKD6"/>
<evidence type="ECO:0000313" key="1">
    <source>
        <dbReference type="EMBL" id="WNR42717.1"/>
    </source>
</evidence>
<evidence type="ECO:0000313" key="2">
    <source>
        <dbReference type="Proteomes" id="UP001304650"/>
    </source>
</evidence>
<sequence length="41" mass="4483">MANEWIEVCPADAEAGVMSQSGMVIIWAGKLARVLLSSYER</sequence>
<proteinExistence type="predicted"/>
<organism evidence="1 2">
    <name type="scientific">Paenibacillus roseopurpureus</name>
    <dbReference type="NCBI Taxonomy" id="2918901"/>
    <lineage>
        <taxon>Bacteria</taxon>
        <taxon>Bacillati</taxon>
        <taxon>Bacillota</taxon>
        <taxon>Bacilli</taxon>
        <taxon>Bacillales</taxon>
        <taxon>Paenibacillaceae</taxon>
        <taxon>Paenibacillus</taxon>
    </lineage>
</organism>
<dbReference type="EMBL" id="CP130319">
    <property type="protein sequence ID" value="WNR42717.1"/>
    <property type="molecule type" value="Genomic_DNA"/>
</dbReference>